<dbReference type="Proteomes" id="UP000548326">
    <property type="component" value="Unassembled WGS sequence"/>
</dbReference>
<evidence type="ECO:0000313" key="2">
    <source>
        <dbReference type="Proteomes" id="UP000548326"/>
    </source>
</evidence>
<protein>
    <submittedName>
        <fullName evidence="1">Uncharacterized protein</fullName>
    </submittedName>
</protein>
<name>A0A841JSB4_9SPHI</name>
<accession>A0A841JSB4</accession>
<evidence type="ECO:0000313" key="1">
    <source>
        <dbReference type="EMBL" id="MBB6130741.1"/>
    </source>
</evidence>
<sequence>MQQHLPVLIIFCLAIPGKILSQEKKVTIDYDDKVGVYRFIVFLVKRPANPYYQ</sequence>
<organism evidence="1 2">
    <name type="scientific">Mucilaginibacter lappiensis</name>
    <dbReference type="NCBI Taxonomy" id="354630"/>
    <lineage>
        <taxon>Bacteria</taxon>
        <taxon>Pseudomonadati</taxon>
        <taxon>Bacteroidota</taxon>
        <taxon>Sphingobacteriia</taxon>
        <taxon>Sphingobacteriales</taxon>
        <taxon>Sphingobacteriaceae</taxon>
        <taxon>Mucilaginibacter</taxon>
    </lineage>
</organism>
<reference evidence="1 2" key="1">
    <citation type="submission" date="2020-08" db="EMBL/GenBank/DDBJ databases">
        <title>Genomic Encyclopedia of Type Strains, Phase IV (KMG-V): Genome sequencing to study the core and pangenomes of soil and plant-associated prokaryotes.</title>
        <authorList>
            <person name="Whitman W."/>
        </authorList>
    </citation>
    <scope>NUCLEOTIDE SEQUENCE [LARGE SCALE GENOMIC DNA]</scope>
    <source>
        <strain evidence="1 2">MP601</strain>
    </source>
</reference>
<dbReference type="EMBL" id="JACHCA010000017">
    <property type="protein sequence ID" value="MBB6130741.1"/>
    <property type="molecule type" value="Genomic_DNA"/>
</dbReference>
<comment type="caution">
    <text evidence="1">The sequence shown here is derived from an EMBL/GenBank/DDBJ whole genome shotgun (WGS) entry which is preliminary data.</text>
</comment>
<dbReference type="AlphaFoldDB" id="A0A841JSB4"/>
<proteinExistence type="predicted"/>
<gene>
    <name evidence="1" type="ORF">HDF22_004886</name>
</gene>